<comment type="caution">
    <text evidence="2">The sequence shown here is derived from an EMBL/GenBank/DDBJ whole genome shotgun (WGS) entry which is preliminary data.</text>
</comment>
<dbReference type="EMBL" id="BSYO01000009">
    <property type="protein sequence ID" value="GMH09558.1"/>
    <property type="molecule type" value="Genomic_DNA"/>
</dbReference>
<organism evidence="2 3">
    <name type="scientific">Nepenthes gracilis</name>
    <name type="common">Slender pitcher plant</name>
    <dbReference type="NCBI Taxonomy" id="150966"/>
    <lineage>
        <taxon>Eukaryota</taxon>
        <taxon>Viridiplantae</taxon>
        <taxon>Streptophyta</taxon>
        <taxon>Embryophyta</taxon>
        <taxon>Tracheophyta</taxon>
        <taxon>Spermatophyta</taxon>
        <taxon>Magnoliopsida</taxon>
        <taxon>eudicotyledons</taxon>
        <taxon>Gunneridae</taxon>
        <taxon>Pentapetalae</taxon>
        <taxon>Caryophyllales</taxon>
        <taxon>Nepenthaceae</taxon>
        <taxon>Nepenthes</taxon>
    </lineage>
</organism>
<dbReference type="Proteomes" id="UP001279734">
    <property type="component" value="Unassembled WGS sequence"/>
</dbReference>
<protein>
    <submittedName>
        <fullName evidence="2">Uncharacterized protein</fullName>
    </submittedName>
</protein>
<keyword evidence="3" id="KW-1185">Reference proteome</keyword>
<evidence type="ECO:0000313" key="2">
    <source>
        <dbReference type="EMBL" id="GMH09558.1"/>
    </source>
</evidence>
<name>A0AAD3SE44_NEPGR</name>
<reference evidence="2" key="1">
    <citation type="submission" date="2023-05" db="EMBL/GenBank/DDBJ databases">
        <title>Nepenthes gracilis genome sequencing.</title>
        <authorList>
            <person name="Fukushima K."/>
        </authorList>
    </citation>
    <scope>NUCLEOTIDE SEQUENCE</scope>
    <source>
        <strain evidence="2">SING2019-196</strain>
    </source>
</reference>
<evidence type="ECO:0000313" key="3">
    <source>
        <dbReference type="Proteomes" id="UP001279734"/>
    </source>
</evidence>
<dbReference type="AlphaFoldDB" id="A0AAD3SE44"/>
<proteinExistence type="predicted"/>
<gene>
    <name evidence="2" type="ORF">Nepgr_011399</name>
</gene>
<evidence type="ECO:0000256" key="1">
    <source>
        <dbReference type="SAM" id="MobiDB-lite"/>
    </source>
</evidence>
<feature type="region of interest" description="Disordered" evidence="1">
    <location>
        <begin position="27"/>
        <end position="48"/>
    </location>
</feature>
<feature type="compositionally biased region" description="Basic and acidic residues" evidence="1">
    <location>
        <begin position="36"/>
        <end position="46"/>
    </location>
</feature>
<sequence>MSNLFLLDYLYHAIEFDRLSSDLQNTEGKLSTARNTEPRPGDDQNYKRQLRHGEKLKKRAKSAFDVHKNYLEKKLKAFKDQAWLYVSTLDEFRVVCCMVKVVGFSGVVFVAHHNEELVAQIAQPTEFEVVYPLENIQNVVAAREVGTLDKLCADLNVYKAKISLFCRSKSEAKGKERGGKEKMECESIETELRKFEKQFKNDLKMFRLERPVVSPDGLLVLLQMKRLCSISKVSCVISADVTAVTSRLMEDIATAAGISYRVAAAPGTSMVVVDDLPPLSPPSPTQYCFDHWLCKNRSCFLSRDDIVGGDEDVIITDISEDTTSDAASLDVTLEDGLLSKNPQEESVLDTENEVNQMAVVENEGFDSLYVLKANYNDENIQENVSGLVPCQMNISKF</sequence>
<accession>A0AAD3SE44</accession>